<evidence type="ECO:0000259" key="16">
    <source>
        <dbReference type="PROSITE" id="PS50885"/>
    </source>
</evidence>
<organism evidence="17 18">
    <name type="scientific">Paraglaciecola hydrolytica</name>
    <dbReference type="NCBI Taxonomy" id="1799789"/>
    <lineage>
        <taxon>Bacteria</taxon>
        <taxon>Pseudomonadati</taxon>
        <taxon>Pseudomonadota</taxon>
        <taxon>Gammaproteobacteria</taxon>
        <taxon>Alteromonadales</taxon>
        <taxon>Alteromonadaceae</taxon>
        <taxon>Paraglaciecola</taxon>
    </lineage>
</organism>
<keyword evidence="12" id="KW-0902">Two-component regulatory system</keyword>
<dbReference type="RefSeq" id="WP_068370985.1">
    <property type="nucleotide sequence ID" value="NZ_LSNE01000001.1"/>
</dbReference>
<dbReference type="GO" id="GO:0005524">
    <property type="term" value="F:ATP binding"/>
    <property type="evidence" value="ECO:0007669"/>
    <property type="project" value="UniProtKB-KW"/>
</dbReference>
<dbReference type="CDD" id="cd06225">
    <property type="entry name" value="HAMP"/>
    <property type="match status" value="1"/>
</dbReference>
<dbReference type="InterPro" id="IPR036097">
    <property type="entry name" value="HisK_dim/P_sf"/>
</dbReference>
<dbReference type="InterPro" id="IPR003661">
    <property type="entry name" value="HisK_dim/P_dom"/>
</dbReference>
<dbReference type="InterPro" id="IPR003594">
    <property type="entry name" value="HATPase_dom"/>
</dbReference>
<dbReference type="GO" id="GO:0000155">
    <property type="term" value="F:phosphorelay sensor kinase activity"/>
    <property type="evidence" value="ECO:0007669"/>
    <property type="project" value="InterPro"/>
</dbReference>
<dbReference type="OrthoDB" id="9804645at2"/>
<dbReference type="SMART" id="SM00387">
    <property type="entry name" value="HATPase_c"/>
    <property type="match status" value="1"/>
</dbReference>
<comment type="caution">
    <text evidence="17">The sequence shown here is derived from an EMBL/GenBank/DDBJ whole genome shotgun (WGS) entry which is preliminary data.</text>
</comment>
<accession>A0A136A700</accession>
<evidence type="ECO:0000313" key="17">
    <source>
        <dbReference type="EMBL" id="KXI31009.1"/>
    </source>
</evidence>
<comment type="subcellular location">
    <subcellularLocation>
        <location evidence="2">Cell membrane</location>
        <topology evidence="2">Multi-pass membrane protein</topology>
    </subcellularLocation>
</comment>
<evidence type="ECO:0000256" key="10">
    <source>
        <dbReference type="ARBA" id="ARBA00022840"/>
    </source>
</evidence>
<keyword evidence="18" id="KW-1185">Reference proteome</keyword>
<dbReference type="AlphaFoldDB" id="A0A136A700"/>
<keyword evidence="4" id="KW-1003">Cell membrane</keyword>
<evidence type="ECO:0000256" key="4">
    <source>
        <dbReference type="ARBA" id="ARBA00022475"/>
    </source>
</evidence>
<evidence type="ECO:0000256" key="9">
    <source>
        <dbReference type="ARBA" id="ARBA00022777"/>
    </source>
</evidence>
<keyword evidence="11 14" id="KW-1133">Transmembrane helix</keyword>
<dbReference type="InterPro" id="IPR004358">
    <property type="entry name" value="Sig_transdc_His_kin-like_C"/>
</dbReference>
<dbReference type="Gene3D" id="1.10.287.130">
    <property type="match status" value="1"/>
</dbReference>
<dbReference type="PROSITE" id="PS50885">
    <property type="entry name" value="HAMP"/>
    <property type="match status" value="1"/>
</dbReference>
<dbReference type="EMBL" id="LSNE01000001">
    <property type="protein sequence ID" value="KXI31009.1"/>
    <property type="molecule type" value="Genomic_DNA"/>
</dbReference>
<keyword evidence="7 14" id="KW-0812">Transmembrane</keyword>
<evidence type="ECO:0000256" key="8">
    <source>
        <dbReference type="ARBA" id="ARBA00022741"/>
    </source>
</evidence>
<dbReference type="PROSITE" id="PS50109">
    <property type="entry name" value="HIS_KIN"/>
    <property type="match status" value="1"/>
</dbReference>
<dbReference type="Gene3D" id="6.10.340.10">
    <property type="match status" value="1"/>
</dbReference>
<keyword evidence="6" id="KW-0808">Transferase</keyword>
<dbReference type="PANTHER" id="PTHR45528:SF1">
    <property type="entry name" value="SENSOR HISTIDINE KINASE CPXA"/>
    <property type="match status" value="1"/>
</dbReference>
<keyword evidence="13 14" id="KW-0472">Membrane</keyword>
<evidence type="ECO:0000259" key="15">
    <source>
        <dbReference type="PROSITE" id="PS50109"/>
    </source>
</evidence>
<keyword evidence="5" id="KW-0597">Phosphoprotein</keyword>
<proteinExistence type="predicted"/>
<evidence type="ECO:0000256" key="6">
    <source>
        <dbReference type="ARBA" id="ARBA00022679"/>
    </source>
</evidence>
<dbReference type="SMART" id="SM00388">
    <property type="entry name" value="HisKA"/>
    <property type="match status" value="1"/>
</dbReference>
<feature type="transmembrane region" description="Helical" evidence="14">
    <location>
        <begin position="13"/>
        <end position="36"/>
    </location>
</feature>
<evidence type="ECO:0000256" key="2">
    <source>
        <dbReference type="ARBA" id="ARBA00004651"/>
    </source>
</evidence>
<dbReference type="Pfam" id="PF00672">
    <property type="entry name" value="HAMP"/>
    <property type="match status" value="1"/>
</dbReference>
<dbReference type="EC" id="2.7.13.3" evidence="3"/>
<gene>
    <name evidence="17" type="ORF">AX660_00695</name>
</gene>
<dbReference type="Proteomes" id="UP000070299">
    <property type="component" value="Unassembled WGS sequence"/>
</dbReference>
<dbReference type="STRING" id="1799789.AX660_00695"/>
<dbReference type="PANTHER" id="PTHR45528">
    <property type="entry name" value="SENSOR HISTIDINE KINASE CPXA"/>
    <property type="match status" value="1"/>
</dbReference>
<dbReference type="PRINTS" id="PR00344">
    <property type="entry name" value="BCTRLSENSOR"/>
</dbReference>
<dbReference type="InterPro" id="IPR003660">
    <property type="entry name" value="HAMP_dom"/>
</dbReference>
<dbReference type="InterPro" id="IPR050398">
    <property type="entry name" value="HssS/ArlS-like"/>
</dbReference>
<dbReference type="Pfam" id="PF02518">
    <property type="entry name" value="HATPase_c"/>
    <property type="match status" value="1"/>
</dbReference>
<feature type="domain" description="HAMP" evidence="16">
    <location>
        <begin position="189"/>
        <end position="243"/>
    </location>
</feature>
<evidence type="ECO:0000256" key="12">
    <source>
        <dbReference type="ARBA" id="ARBA00023012"/>
    </source>
</evidence>
<reference evidence="18" key="1">
    <citation type="submission" date="2016-02" db="EMBL/GenBank/DDBJ databases">
        <authorList>
            <person name="Schultz-Johansen M."/>
            <person name="Glaring M.A."/>
            <person name="Bech P.K."/>
            <person name="Stougaard P."/>
        </authorList>
    </citation>
    <scope>NUCLEOTIDE SEQUENCE [LARGE SCALE GENOMIC DNA]</scope>
    <source>
        <strain evidence="18">S66</strain>
    </source>
</reference>
<evidence type="ECO:0000256" key="13">
    <source>
        <dbReference type="ARBA" id="ARBA00023136"/>
    </source>
</evidence>
<evidence type="ECO:0000256" key="14">
    <source>
        <dbReference type="SAM" id="Phobius"/>
    </source>
</evidence>
<dbReference type="Pfam" id="PF00512">
    <property type="entry name" value="HisKA"/>
    <property type="match status" value="1"/>
</dbReference>
<keyword evidence="9" id="KW-0418">Kinase</keyword>
<dbReference type="Gene3D" id="3.30.565.10">
    <property type="entry name" value="Histidine kinase-like ATPase, C-terminal domain"/>
    <property type="match status" value="1"/>
</dbReference>
<evidence type="ECO:0000256" key="3">
    <source>
        <dbReference type="ARBA" id="ARBA00012438"/>
    </source>
</evidence>
<name>A0A136A700_9ALTE</name>
<keyword evidence="8" id="KW-0547">Nucleotide-binding</keyword>
<dbReference type="SUPFAM" id="SSF55874">
    <property type="entry name" value="ATPase domain of HSP90 chaperone/DNA topoisomerase II/histidine kinase"/>
    <property type="match status" value="1"/>
</dbReference>
<keyword evidence="10" id="KW-0067">ATP-binding</keyword>
<feature type="domain" description="Histidine kinase" evidence="15">
    <location>
        <begin position="251"/>
        <end position="467"/>
    </location>
</feature>
<evidence type="ECO:0000256" key="7">
    <source>
        <dbReference type="ARBA" id="ARBA00022692"/>
    </source>
</evidence>
<dbReference type="GO" id="GO:0005886">
    <property type="term" value="C:plasma membrane"/>
    <property type="evidence" value="ECO:0007669"/>
    <property type="project" value="UniProtKB-SubCell"/>
</dbReference>
<dbReference type="FunFam" id="3.30.565.10:FF:000011">
    <property type="entry name" value="Sensor histidine kinase CpxA"/>
    <property type="match status" value="1"/>
</dbReference>
<dbReference type="SUPFAM" id="SSF47384">
    <property type="entry name" value="Homodimeric domain of signal transducing histidine kinase"/>
    <property type="match status" value="1"/>
</dbReference>
<dbReference type="CDD" id="cd00082">
    <property type="entry name" value="HisKA"/>
    <property type="match status" value="1"/>
</dbReference>
<dbReference type="SUPFAM" id="SSF158472">
    <property type="entry name" value="HAMP domain-like"/>
    <property type="match status" value="1"/>
</dbReference>
<evidence type="ECO:0000256" key="5">
    <source>
        <dbReference type="ARBA" id="ARBA00022553"/>
    </source>
</evidence>
<evidence type="ECO:0000256" key="1">
    <source>
        <dbReference type="ARBA" id="ARBA00000085"/>
    </source>
</evidence>
<dbReference type="InterPro" id="IPR005467">
    <property type="entry name" value="His_kinase_dom"/>
</dbReference>
<sequence>MKALKRFNPANNLYIKVFLWFWVATVIMVSSSAWIIQKLNDEVRYRPIRKSQLSELNRVTDRLQSFLAKRQDTNEPERLLMQLGMRYQMGLILVEPESKKVLSGLPRHMRLDEDVFVNISAETPAISIDSGLGVFSGPGLINYNGKPHLLFIGKPMPSGFLGSVRRQHPGIMLGIALIISGILCFLFARSLVKPIRQLQHASQQMAAGNLSARVGSASQRHDEIGRLGRDFNHMSQQVEILLSSQKRLLADISHELRSPLARLQLSIGIVQQQAESLDDDFLRTSLDRIEKEAAQIEKMIAQVLMLSRLDNPQAMQHKESLDIQALLSAIISDAQFEAQEQQKEVLISHSEQAEVMGDAQMLSSAIENVLRNAVKYARKIIDVRVYTDESSVHLVITDDGKGIEPAQLVRIFEPFYRESLARDRDSGGVGLGLAIAYQAVSQHKGRIEAKNTELGGLEVHISLPLSA</sequence>
<protein>
    <recommendedName>
        <fullName evidence="3">histidine kinase</fullName>
        <ecNumber evidence="3">2.7.13.3</ecNumber>
    </recommendedName>
</protein>
<evidence type="ECO:0000313" key="18">
    <source>
        <dbReference type="Proteomes" id="UP000070299"/>
    </source>
</evidence>
<dbReference type="SMART" id="SM00304">
    <property type="entry name" value="HAMP"/>
    <property type="match status" value="1"/>
</dbReference>
<feature type="transmembrane region" description="Helical" evidence="14">
    <location>
        <begin position="171"/>
        <end position="192"/>
    </location>
</feature>
<comment type="catalytic activity">
    <reaction evidence="1">
        <text>ATP + protein L-histidine = ADP + protein N-phospho-L-histidine.</text>
        <dbReference type="EC" id="2.7.13.3"/>
    </reaction>
</comment>
<evidence type="ECO:0000256" key="11">
    <source>
        <dbReference type="ARBA" id="ARBA00022989"/>
    </source>
</evidence>
<dbReference type="InterPro" id="IPR036890">
    <property type="entry name" value="HATPase_C_sf"/>
</dbReference>